<evidence type="ECO:0000256" key="4">
    <source>
        <dbReference type="ARBA" id="ARBA00023139"/>
    </source>
</evidence>
<evidence type="ECO:0000256" key="2">
    <source>
        <dbReference type="ARBA" id="ARBA00022729"/>
    </source>
</evidence>
<comment type="caution">
    <text evidence="7">The sequence shown here is derived from an EMBL/GenBank/DDBJ whole genome shotgun (WGS) entry which is preliminary data.</text>
</comment>
<organism evidence="7 8">
    <name type="scientific">Xylanibacillus composti</name>
    <dbReference type="NCBI Taxonomy" id="1572762"/>
    <lineage>
        <taxon>Bacteria</taxon>
        <taxon>Bacillati</taxon>
        <taxon>Bacillota</taxon>
        <taxon>Bacilli</taxon>
        <taxon>Bacillales</taxon>
        <taxon>Paenibacillaceae</taxon>
        <taxon>Xylanibacillus</taxon>
    </lineage>
</organism>
<dbReference type="RefSeq" id="WP_213412423.1">
    <property type="nucleotide sequence ID" value="NZ_BOVK01000031.1"/>
</dbReference>
<dbReference type="InterPro" id="IPR050490">
    <property type="entry name" value="Bact_solute-bd_prot1"/>
</dbReference>
<evidence type="ECO:0000313" key="7">
    <source>
        <dbReference type="EMBL" id="GIQ69629.1"/>
    </source>
</evidence>
<keyword evidence="4" id="KW-0564">Palmitate</keyword>
<dbReference type="SUPFAM" id="SSF53850">
    <property type="entry name" value="Periplasmic binding protein-like II"/>
    <property type="match status" value="1"/>
</dbReference>
<dbReference type="EMBL" id="BOVK01000031">
    <property type="protein sequence ID" value="GIQ69629.1"/>
    <property type="molecule type" value="Genomic_DNA"/>
</dbReference>
<dbReference type="InterPro" id="IPR006059">
    <property type="entry name" value="SBP"/>
</dbReference>
<proteinExistence type="predicted"/>
<dbReference type="PROSITE" id="PS51257">
    <property type="entry name" value="PROKAR_LIPOPROTEIN"/>
    <property type="match status" value="1"/>
</dbReference>
<evidence type="ECO:0000313" key="8">
    <source>
        <dbReference type="Proteomes" id="UP000677918"/>
    </source>
</evidence>
<dbReference type="Pfam" id="PF01547">
    <property type="entry name" value="SBP_bac_1"/>
    <property type="match status" value="1"/>
</dbReference>
<protein>
    <recommendedName>
        <fullName evidence="9">Extracellular solute-binding protein</fullName>
    </recommendedName>
</protein>
<evidence type="ECO:0000256" key="5">
    <source>
        <dbReference type="ARBA" id="ARBA00023288"/>
    </source>
</evidence>
<gene>
    <name evidence="7" type="ORF">XYCOK13_24530</name>
</gene>
<feature type="signal peptide" evidence="6">
    <location>
        <begin position="1"/>
        <end position="30"/>
    </location>
</feature>
<accession>A0A8J4H2D7</accession>
<feature type="chain" id="PRO_5039466184" description="Extracellular solute-binding protein" evidence="6">
    <location>
        <begin position="31"/>
        <end position="587"/>
    </location>
</feature>
<keyword evidence="2 6" id="KW-0732">Signal</keyword>
<dbReference type="PANTHER" id="PTHR43649:SF33">
    <property type="entry name" value="POLYGALACTURONAN_RHAMNOGALACTURONAN-BINDING PROTEIN YTCQ"/>
    <property type="match status" value="1"/>
</dbReference>
<dbReference type="PANTHER" id="PTHR43649">
    <property type="entry name" value="ARABINOSE-BINDING PROTEIN-RELATED"/>
    <property type="match status" value="1"/>
</dbReference>
<evidence type="ECO:0008006" key="9">
    <source>
        <dbReference type="Google" id="ProtNLM"/>
    </source>
</evidence>
<keyword evidence="1" id="KW-1003">Cell membrane</keyword>
<keyword evidence="5" id="KW-0449">Lipoprotein</keyword>
<keyword evidence="3" id="KW-0472">Membrane</keyword>
<name>A0A8J4H2D7_9BACL</name>
<dbReference type="Proteomes" id="UP000677918">
    <property type="component" value="Unassembled WGS sequence"/>
</dbReference>
<sequence length="587" mass="66572">MTDSYTRKKRRLPMLIAMMLSLTLIISACNQSGGSGQADGSNQNGENRSSEIGEQILNDPVNFKFDPPIQFSTAITFQQQTDIDFKPGENIEDHVHLRWMRDELGLEVSYDFVVPNSDDYETKMRLLLSGNQQLPDVITAFTTLADDLIAAKKVMPLNDLIDKYLSPNLKALYEEYPSMLHPVTRDGVIYGLPNMYAMDEGTIMWVREDWLQNVGLEAPTTLEEFEEVLRAFTEDDPDQNGLNDTVGLAVSLKDGPYQWMASADSIVGMFSDYVAQTTNPAEYWHEENGQLIYGTTHPDQKKFLAKMREWMEKGYIDPEAGIKDPTKAGEMAASGQAGIIFGPFWMNGYPLSGVPEFQPYPNPVGPGGQVGRAEKKMVHDYTMFNIDFEHPEAIIAYINKLFATNFGEGDPYFDPKLKHGWHEGYDYVEHEGKIYHNNFDQHGIPESKWPKPDDPTVTYSIKFPITGAPFVPYLGDPAFQKFKDDPEADPNNAMESRVKRSQQRQLEAGLVRISQNDTAIHNQFNGPPTKTMLSKSELLTKLESESYLKIIYGDQPIDYFDQFVEEWKANGGNQLIEEVNEWYESTK</sequence>
<reference evidence="7" key="1">
    <citation type="submission" date="2021-04" db="EMBL/GenBank/DDBJ databases">
        <title>Draft genome sequence of Xylanibacillus composti strain K13.</title>
        <authorList>
            <person name="Uke A."/>
            <person name="Chhe C."/>
            <person name="Baramee S."/>
            <person name="Kosugi A."/>
        </authorList>
    </citation>
    <scope>NUCLEOTIDE SEQUENCE</scope>
    <source>
        <strain evidence="7">K13</strain>
    </source>
</reference>
<evidence type="ECO:0000256" key="1">
    <source>
        <dbReference type="ARBA" id="ARBA00022475"/>
    </source>
</evidence>
<dbReference type="AlphaFoldDB" id="A0A8J4H2D7"/>
<evidence type="ECO:0000256" key="3">
    <source>
        <dbReference type="ARBA" id="ARBA00023136"/>
    </source>
</evidence>
<keyword evidence="8" id="KW-1185">Reference proteome</keyword>
<dbReference type="Gene3D" id="3.40.190.10">
    <property type="entry name" value="Periplasmic binding protein-like II"/>
    <property type="match status" value="3"/>
</dbReference>
<evidence type="ECO:0000256" key="6">
    <source>
        <dbReference type="SAM" id="SignalP"/>
    </source>
</evidence>